<dbReference type="GO" id="GO:0005576">
    <property type="term" value="C:extracellular region"/>
    <property type="evidence" value="ECO:0007669"/>
    <property type="project" value="UniProtKB-SubCell"/>
</dbReference>
<organism evidence="4 5">
    <name type="scientific">Paracoccus suum</name>
    <dbReference type="NCBI Taxonomy" id="2259340"/>
    <lineage>
        <taxon>Bacteria</taxon>
        <taxon>Pseudomonadati</taxon>
        <taxon>Pseudomonadota</taxon>
        <taxon>Alphaproteobacteria</taxon>
        <taxon>Rhodobacterales</taxon>
        <taxon>Paracoccaceae</taxon>
        <taxon>Paracoccus</taxon>
    </lineage>
</organism>
<reference evidence="5" key="1">
    <citation type="submission" date="2018-07" db="EMBL/GenBank/DDBJ databases">
        <title>Genome sequencing of Paracoccus sp. SC2-6.</title>
        <authorList>
            <person name="Heo J."/>
            <person name="Kim S.-J."/>
            <person name="Kwon S.-W."/>
        </authorList>
    </citation>
    <scope>NUCLEOTIDE SEQUENCE [LARGE SCALE GENOMIC DNA]</scope>
    <source>
        <strain evidence="5">SC2-6</strain>
    </source>
</reference>
<evidence type="ECO:0000256" key="1">
    <source>
        <dbReference type="ARBA" id="ARBA00004613"/>
    </source>
</evidence>
<evidence type="ECO:0000313" key="4">
    <source>
        <dbReference type="EMBL" id="AXC50118.1"/>
    </source>
</evidence>
<dbReference type="SUPFAM" id="SSF51120">
    <property type="entry name" value="beta-Roll"/>
    <property type="match status" value="3"/>
</dbReference>
<evidence type="ECO:0000256" key="3">
    <source>
        <dbReference type="SAM" id="MobiDB-lite"/>
    </source>
</evidence>
<comment type="subcellular location">
    <subcellularLocation>
        <location evidence="1">Secreted</location>
    </subcellularLocation>
</comment>
<dbReference type="PANTHER" id="PTHR38340:SF1">
    <property type="entry name" value="S-LAYER PROTEIN"/>
    <property type="match status" value="1"/>
</dbReference>
<keyword evidence="5" id="KW-1185">Reference proteome</keyword>
<proteinExistence type="predicted"/>
<dbReference type="Pfam" id="PF00353">
    <property type="entry name" value="HemolysinCabind"/>
    <property type="match status" value="6"/>
</dbReference>
<protein>
    <submittedName>
        <fullName evidence="4">Calcium-binding protein</fullName>
    </submittedName>
</protein>
<dbReference type="EMBL" id="CP030918">
    <property type="protein sequence ID" value="AXC50118.1"/>
    <property type="molecule type" value="Genomic_DNA"/>
</dbReference>
<dbReference type="InterPro" id="IPR050557">
    <property type="entry name" value="RTX_toxin/Mannuronan_C5-epim"/>
</dbReference>
<evidence type="ECO:0000256" key="2">
    <source>
        <dbReference type="ARBA" id="ARBA00022525"/>
    </source>
</evidence>
<dbReference type="InterPro" id="IPR018511">
    <property type="entry name" value="Hemolysin-typ_Ca-bd_CS"/>
</dbReference>
<dbReference type="PRINTS" id="PR00313">
    <property type="entry name" value="CABNDNGRPT"/>
</dbReference>
<dbReference type="Gene3D" id="2.150.10.10">
    <property type="entry name" value="Serralysin-like metalloprotease, C-terminal"/>
    <property type="match status" value="2"/>
</dbReference>
<dbReference type="Proteomes" id="UP000252023">
    <property type="component" value="Chromosome"/>
</dbReference>
<dbReference type="AlphaFoldDB" id="A0A344PL63"/>
<dbReference type="InterPro" id="IPR011049">
    <property type="entry name" value="Serralysin-like_metalloprot_C"/>
</dbReference>
<accession>A0A344PL63</accession>
<evidence type="ECO:0000313" key="5">
    <source>
        <dbReference type="Proteomes" id="UP000252023"/>
    </source>
</evidence>
<sequence>MSVPIFSASVDAGVLRLAGHAEIHPLVISRSPSGVIAPVFGLGAEELAGVRMVDGSGLFQTAMRIYWDGPGAVTLIGGGRGDVISIEGTDTSGALIESGFGPDIVRGGAGNDIIRGQNGNDELDGRGGDDRIEGGVGGDSLIGGYGRDSLFGFDGDDWLWGDFSVPSPADGGRDMLSGGRGNDNLFGERGNDTLFGGPGDDMLSGGAGADRLDGGEGFDGVDLAARRQDFQLTLEADGWHVTDLRDGSTDRLSGIERAYFTDGFVDLTAPLVAIHSDGRLTATGIAARAPGGDASLQVQVSDASGDFSVRDADGNLIGAQVEGGWPIRVLDLVGVQNAGVQVQWDNTTDLLVIGSHNDDLIALAGPATGEGVRTPTTRTVGWGGDDVIQSAGNNDEADGGPGNDLIDVARPSNLVGGGWDKVWGGTGDDTIVLDGWQKDVMPAETIDGGAGSDLILGYPGFADDFVLMDIGAPGGDWQLVDRATDHRITLRGIELIDPDGAGGLPALALEDYAAGLAV</sequence>
<dbReference type="PANTHER" id="PTHR38340">
    <property type="entry name" value="S-LAYER PROTEIN"/>
    <property type="match status" value="1"/>
</dbReference>
<feature type="region of interest" description="Disordered" evidence="3">
    <location>
        <begin position="170"/>
        <end position="191"/>
    </location>
</feature>
<gene>
    <name evidence="4" type="ORF">DRW48_10795</name>
</gene>
<keyword evidence="2" id="KW-0964">Secreted</keyword>
<dbReference type="KEGG" id="pars:DRW48_10795"/>
<dbReference type="PROSITE" id="PS00330">
    <property type="entry name" value="HEMOLYSIN_CALCIUM"/>
    <property type="match status" value="5"/>
</dbReference>
<dbReference type="GO" id="GO:0005509">
    <property type="term" value="F:calcium ion binding"/>
    <property type="evidence" value="ECO:0007669"/>
    <property type="project" value="InterPro"/>
</dbReference>
<name>A0A344PL63_9RHOB</name>
<dbReference type="InterPro" id="IPR001343">
    <property type="entry name" value="Hemolysn_Ca-bd"/>
</dbReference>
<dbReference type="OrthoDB" id="5618759at2"/>
<dbReference type="RefSeq" id="WP_114076437.1">
    <property type="nucleotide sequence ID" value="NZ_CP030918.1"/>
</dbReference>